<proteinExistence type="predicted"/>
<name>A0A0H5R719_9EUKA</name>
<organism evidence="2">
    <name type="scientific">Spongospora subterranea</name>
    <dbReference type="NCBI Taxonomy" id="70186"/>
    <lineage>
        <taxon>Eukaryota</taxon>
        <taxon>Sar</taxon>
        <taxon>Rhizaria</taxon>
        <taxon>Endomyxa</taxon>
        <taxon>Phytomyxea</taxon>
        <taxon>Plasmodiophorida</taxon>
        <taxon>Plasmodiophoridae</taxon>
        <taxon>Spongospora</taxon>
    </lineage>
</organism>
<evidence type="ECO:0008006" key="3">
    <source>
        <dbReference type="Google" id="ProtNLM"/>
    </source>
</evidence>
<dbReference type="EMBL" id="HACM01009184">
    <property type="protein sequence ID" value="CRZ09626.1"/>
    <property type="molecule type" value="Transcribed_RNA"/>
</dbReference>
<evidence type="ECO:0000256" key="1">
    <source>
        <dbReference type="SAM" id="Coils"/>
    </source>
</evidence>
<accession>A0A0H5R719</accession>
<feature type="non-terminal residue" evidence="2">
    <location>
        <position position="1"/>
    </location>
</feature>
<dbReference type="AlphaFoldDB" id="A0A0H5R719"/>
<protein>
    <recommendedName>
        <fullName evidence="3">Monopolin complex subunit Csm1/Pcs1 C-terminal domain-containing protein</fullName>
    </recommendedName>
</protein>
<evidence type="ECO:0000313" key="2">
    <source>
        <dbReference type="EMBL" id="CRZ09626.1"/>
    </source>
</evidence>
<sequence>PPNCYKTVSDFSYWPPARQLMARARTKATASVAVPAVRSDSRNGDDNRWVSLDSVATKSAKMIEVFDAREELRKIIAEKDIQYQDVLSKYTALKESTMAKLNSTIDRLSSEASKLQSGTEPAIEHLSKQIDDLKAQLKATEKTTMENTMLKNETVALHLKVRSLEKKLTEVPAPPPVKVIRADNETVQSVVELYQCLLGMQVIPVSIEDGTNTFKCRCVDRQTRRVVELMITTSESDDEVECCPTRVDIADSENSDFLKHGPILFNIGDMSRFTKKLLQAIQQTPTN</sequence>
<reference evidence="2" key="1">
    <citation type="submission" date="2015-04" db="EMBL/GenBank/DDBJ databases">
        <title>The genome sequence of the plant pathogenic Rhizarian Plasmodiophora brassicae reveals insights in its biotrophic life cycle and the origin of chitin synthesis.</title>
        <authorList>
            <person name="Schwelm A."/>
            <person name="Fogelqvist J."/>
            <person name="Knaust A."/>
            <person name="Julke S."/>
            <person name="Lilja T."/>
            <person name="Dhandapani V."/>
            <person name="Bonilla-Rosso G."/>
            <person name="Karlsson M."/>
            <person name="Shevchenko A."/>
            <person name="Choi S.R."/>
            <person name="Kim H.G."/>
            <person name="Park J.Y."/>
            <person name="Lim Y.P."/>
            <person name="Ludwig-Muller J."/>
            <person name="Dixelius C."/>
        </authorList>
    </citation>
    <scope>NUCLEOTIDE SEQUENCE</scope>
    <source>
        <tissue evidence="2">Potato root galls</tissue>
    </source>
</reference>
<keyword evidence="1" id="KW-0175">Coiled coil</keyword>
<feature type="coiled-coil region" evidence="1">
    <location>
        <begin position="98"/>
        <end position="143"/>
    </location>
</feature>